<dbReference type="STRING" id="888741.HMPREF9098_1433"/>
<dbReference type="Proteomes" id="UP000004088">
    <property type="component" value="Unassembled WGS sequence"/>
</dbReference>
<dbReference type="HOGENOM" id="CLU_3169091_0_0_4"/>
<accession>F0EZZ9</accession>
<reference evidence="1 2" key="1">
    <citation type="submission" date="2011-01" db="EMBL/GenBank/DDBJ databases">
        <authorList>
            <person name="Muzny D."/>
            <person name="Qin X."/>
            <person name="Deng J."/>
            <person name="Jiang H."/>
            <person name="Liu Y."/>
            <person name="Qu J."/>
            <person name="Song X.-Z."/>
            <person name="Zhang L."/>
            <person name="Thornton R."/>
            <person name="Coyle M."/>
            <person name="Francisco L."/>
            <person name="Jackson L."/>
            <person name="Javaid M."/>
            <person name="Korchina V."/>
            <person name="Kovar C."/>
            <person name="Mata R."/>
            <person name="Mathew T."/>
            <person name="Ngo R."/>
            <person name="Nguyen L."/>
            <person name="Nguyen N."/>
            <person name="Okwuonu G."/>
            <person name="Ongeri F."/>
            <person name="Pham C."/>
            <person name="Simmons D."/>
            <person name="Wilczek-Boney K."/>
            <person name="Hale W."/>
            <person name="Jakkamsetti A."/>
            <person name="Pham P."/>
            <person name="Ruth R."/>
            <person name="San Lucas F."/>
            <person name="Warren J."/>
            <person name="Zhang J."/>
            <person name="Zhao Z."/>
            <person name="Zhou C."/>
            <person name="Zhu D."/>
            <person name="Lee S."/>
            <person name="Bess C."/>
            <person name="Blankenburg K."/>
            <person name="Forbes L."/>
            <person name="Fu Q."/>
            <person name="Gubbala S."/>
            <person name="Hirani K."/>
            <person name="Jayaseelan J.C."/>
            <person name="Lara F."/>
            <person name="Munidasa M."/>
            <person name="Palculict T."/>
            <person name="Patil S."/>
            <person name="Pu L.-L."/>
            <person name="Saada N."/>
            <person name="Tang L."/>
            <person name="Weissenberger G."/>
            <person name="Zhu Y."/>
            <person name="Hemphill L."/>
            <person name="Shang Y."/>
            <person name="Youmans B."/>
            <person name="Ayvaz T."/>
            <person name="Ross M."/>
            <person name="Santibanez J."/>
            <person name="Aqrawi P."/>
            <person name="Gross S."/>
            <person name="Joshi V."/>
            <person name="Fowler G."/>
            <person name="Nazareth L."/>
            <person name="Reid J."/>
            <person name="Worley K."/>
            <person name="Petrosino J."/>
            <person name="Highlander S."/>
            <person name="Gibbs R."/>
        </authorList>
    </citation>
    <scope>NUCLEOTIDE SEQUENCE [LARGE SCALE GENOMIC DNA]</scope>
    <source>
        <strain evidence="1 2">ATCC 33394</strain>
    </source>
</reference>
<dbReference type="EMBL" id="AEWV01000022">
    <property type="protein sequence ID" value="EGC17178.1"/>
    <property type="molecule type" value="Genomic_DNA"/>
</dbReference>
<name>F0EZZ9_9NEIS</name>
<sequence length="47" mass="5542">MIRRAGCFDAFTHPKSSLHSKKRWRSHSLENHRFFVSIKVQAAFIVN</sequence>
<gene>
    <name evidence="1" type="ORF">HMPREF9098_1433</name>
</gene>
<protein>
    <submittedName>
        <fullName evidence="1">Uncharacterized protein</fullName>
    </submittedName>
</protein>
<organism evidence="1 2">
    <name type="scientific">Kingella denitrificans ATCC 33394</name>
    <dbReference type="NCBI Taxonomy" id="888741"/>
    <lineage>
        <taxon>Bacteria</taxon>
        <taxon>Pseudomonadati</taxon>
        <taxon>Pseudomonadota</taxon>
        <taxon>Betaproteobacteria</taxon>
        <taxon>Neisseriales</taxon>
        <taxon>Neisseriaceae</taxon>
        <taxon>Kingella</taxon>
    </lineage>
</organism>
<comment type="caution">
    <text evidence="1">The sequence shown here is derived from an EMBL/GenBank/DDBJ whole genome shotgun (WGS) entry which is preliminary data.</text>
</comment>
<keyword evidence="2" id="KW-1185">Reference proteome</keyword>
<evidence type="ECO:0000313" key="1">
    <source>
        <dbReference type="EMBL" id="EGC17178.1"/>
    </source>
</evidence>
<dbReference type="AlphaFoldDB" id="F0EZZ9"/>
<evidence type="ECO:0000313" key="2">
    <source>
        <dbReference type="Proteomes" id="UP000004088"/>
    </source>
</evidence>
<proteinExistence type="predicted"/>